<dbReference type="Pfam" id="PF12172">
    <property type="entry name" value="zf-ChsH2"/>
    <property type="match status" value="1"/>
</dbReference>
<evidence type="ECO:0000259" key="2">
    <source>
        <dbReference type="Pfam" id="PF12172"/>
    </source>
</evidence>
<keyword evidence="4" id="KW-1185">Reference proteome</keyword>
<dbReference type="RefSeq" id="WP_207450424.1">
    <property type="nucleotide sequence ID" value="NZ_JACTNF010000034.1"/>
</dbReference>
<organism evidence="3 4">
    <name type="scientific">Roseomonas marmotae</name>
    <dbReference type="NCBI Taxonomy" id="2768161"/>
    <lineage>
        <taxon>Bacteria</taxon>
        <taxon>Pseudomonadati</taxon>
        <taxon>Pseudomonadota</taxon>
        <taxon>Alphaproteobacteria</taxon>
        <taxon>Acetobacterales</taxon>
        <taxon>Roseomonadaceae</taxon>
        <taxon>Roseomonas</taxon>
    </lineage>
</organism>
<dbReference type="InterPro" id="IPR052513">
    <property type="entry name" value="Thioester_dehydratase-like"/>
</dbReference>
<gene>
    <name evidence="3" type="ORF">IAI60_19960</name>
</gene>
<dbReference type="PANTHER" id="PTHR34075:SF5">
    <property type="entry name" value="BLR3430 PROTEIN"/>
    <property type="match status" value="1"/>
</dbReference>
<reference evidence="3 4" key="1">
    <citation type="submission" date="2020-09" db="EMBL/GenBank/DDBJ databases">
        <title>Roseomonas.</title>
        <authorList>
            <person name="Zhu W."/>
        </authorList>
    </citation>
    <scope>NUCLEOTIDE SEQUENCE [LARGE SCALE GENOMIC DNA]</scope>
    <source>
        <strain evidence="3 4">1311</strain>
    </source>
</reference>
<dbReference type="Gene3D" id="6.10.30.10">
    <property type="match status" value="1"/>
</dbReference>
<proteinExistence type="predicted"/>
<feature type="domain" description="ChsH2 rubredoxin-like zinc ribbon" evidence="2">
    <location>
        <begin position="21"/>
        <end position="56"/>
    </location>
</feature>
<evidence type="ECO:0000313" key="3">
    <source>
        <dbReference type="EMBL" id="MBO1076894.1"/>
    </source>
</evidence>
<dbReference type="InterPro" id="IPR022002">
    <property type="entry name" value="ChsH2_Znr"/>
</dbReference>
<feature type="domain" description="ChsH2 C-terminal OB-fold" evidence="1">
    <location>
        <begin position="58"/>
        <end position="123"/>
    </location>
</feature>
<dbReference type="InterPro" id="IPR012340">
    <property type="entry name" value="NA-bd_OB-fold"/>
</dbReference>
<dbReference type="Proteomes" id="UP001518990">
    <property type="component" value="Unassembled WGS sequence"/>
</dbReference>
<name>A0ABS3KHG0_9PROT</name>
<sequence>MDTKQAAKPLPRLTPDNAPFWNGCREHKIMLPWCRSCDRPHWPPGPVCPYCFEDGLAWRQASGRGVISAWVVVHKAWLPAFKADLPYNAVQVELEEGVRLTGNVVGTPNEALRVGLPVQVVFDDVAAEVTLPRFKLR</sequence>
<evidence type="ECO:0000313" key="4">
    <source>
        <dbReference type="Proteomes" id="UP001518990"/>
    </source>
</evidence>
<comment type="caution">
    <text evidence="3">The sequence shown here is derived from an EMBL/GenBank/DDBJ whole genome shotgun (WGS) entry which is preliminary data.</text>
</comment>
<accession>A0ABS3KHG0</accession>
<protein>
    <submittedName>
        <fullName evidence="3">OB-fold domain-containing protein</fullName>
    </submittedName>
</protein>
<dbReference type="SUPFAM" id="SSF50249">
    <property type="entry name" value="Nucleic acid-binding proteins"/>
    <property type="match status" value="1"/>
</dbReference>
<dbReference type="PANTHER" id="PTHR34075">
    <property type="entry name" value="BLR3430 PROTEIN"/>
    <property type="match status" value="1"/>
</dbReference>
<dbReference type="InterPro" id="IPR002878">
    <property type="entry name" value="ChsH2_C"/>
</dbReference>
<dbReference type="EMBL" id="JACTNF010000034">
    <property type="protein sequence ID" value="MBO1076894.1"/>
    <property type="molecule type" value="Genomic_DNA"/>
</dbReference>
<evidence type="ECO:0000259" key="1">
    <source>
        <dbReference type="Pfam" id="PF01796"/>
    </source>
</evidence>
<dbReference type="Pfam" id="PF01796">
    <property type="entry name" value="OB_ChsH2_C"/>
    <property type="match status" value="1"/>
</dbReference>